<feature type="domain" description="ABC transporter" evidence="4">
    <location>
        <begin position="3"/>
        <end position="230"/>
    </location>
</feature>
<dbReference type="AlphaFoldDB" id="A0A0P6WI17"/>
<dbReference type="Proteomes" id="UP000048984">
    <property type="component" value="Unassembled WGS sequence"/>
</dbReference>
<comment type="caution">
    <text evidence="5">The sequence shown here is derived from an EMBL/GenBank/DDBJ whole genome shotgun (WGS) entry which is preliminary data.</text>
</comment>
<dbReference type="SUPFAM" id="SSF52540">
    <property type="entry name" value="P-loop containing nucleoside triphosphate hydrolases"/>
    <property type="match status" value="1"/>
</dbReference>
<organism evidence="5 6">
    <name type="scientific">Prosthecodimorpha hirschii</name>
    <dbReference type="NCBI Taxonomy" id="665126"/>
    <lineage>
        <taxon>Bacteria</taxon>
        <taxon>Pseudomonadati</taxon>
        <taxon>Pseudomonadota</taxon>
        <taxon>Alphaproteobacteria</taxon>
        <taxon>Hyphomicrobiales</taxon>
        <taxon>Ancalomicrobiaceae</taxon>
        <taxon>Prosthecodimorpha</taxon>
    </lineage>
</organism>
<evidence type="ECO:0000259" key="4">
    <source>
        <dbReference type="PROSITE" id="PS50893"/>
    </source>
</evidence>
<evidence type="ECO:0000313" key="5">
    <source>
        <dbReference type="EMBL" id="KPL54424.1"/>
    </source>
</evidence>
<evidence type="ECO:0000256" key="1">
    <source>
        <dbReference type="ARBA" id="ARBA00005417"/>
    </source>
</evidence>
<keyword evidence="3" id="KW-0067">ATP-binding</keyword>
<dbReference type="Gene3D" id="3.40.50.300">
    <property type="entry name" value="P-loop containing nucleotide triphosphate hydrolases"/>
    <property type="match status" value="1"/>
</dbReference>
<comment type="similarity">
    <text evidence="1">Belongs to the ABC transporter superfamily.</text>
</comment>
<dbReference type="SMART" id="SM00382">
    <property type="entry name" value="AAA"/>
    <property type="match status" value="1"/>
</dbReference>
<dbReference type="GO" id="GO:0005524">
    <property type="term" value="F:ATP binding"/>
    <property type="evidence" value="ECO:0007669"/>
    <property type="project" value="UniProtKB-KW"/>
</dbReference>
<dbReference type="PANTHER" id="PTHR42794">
    <property type="entry name" value="HEMIN IMPORT ATP-BINDING PROTEIN HMUV"/>
    <property type="match status" value="1"/>
</dbReference>
<dbReference type="RefSeq" id="WP_054360591.1">
    <property type="nucleotide sequence ID" value="NZ_LJYW01000001.1"/>
</dbReference>
<proteinExistence type="inferred from homology"/>
<dbReference type="PANTHER" id="PTHR42794:SF2">
    <property type="entry name" value="ABC TRANSPORTER ATP-BINDING PROTEIN"/>
    <property type="match status" value="1"/>
</dbReference>
<dbReference type="InterPro" id="IPR027417">
    <property type="entry name" value="P-loop_NTPase"/>
</dbReference>
<name>A0A0P6WI17_9HYPH</name>
<dbReference type="PROSITE" id="PS00211">
    <property type="entry name" value="ABC_TRANSPORTER_1"/>
    <property type="match status" value="1"/>
</dbReference>
<dbReference type="InterPro" id="IPR003593">
    <property type="entry name" value="AAA+_ATPase"/>
</dbReference>
<dbReference type="STRING" id="665126.ABB55_21210"/>
<dbReference type="InterPro" id="IPR003439">
    <property type="entry name" value="ABC_transporter-like_ATP-bd"/>
</dbReference>
<dbReference type="InterPro" id="IPR017871">
    <property type="entry name" value="ABC_transporter-like_CS"/>
</dbReference>
<evidence type="ECO:0000256" key="3">
    <source>
        <dbReference type="ARBA" id="ARBA00022840"/>
    </source>
</evidence>
<protein>
    <submittedName>
        <fullName evidence="5">ABC transporter</fullName>
    </submittedName>
</protein>
<sequence>MRIATEGLSVRLGGVPVLHDVTATAAPGAVTALIGPNGSGKSTLMRALAGLLPHAGRISFDGGPRPADRVIGYMPQDIAVRPVLTVLEVVLLGRIGRIGYRVGEADMAAVASALEAVGMADRAGRLFGTLSGGQRQLVQLAQVLAREPAVILLDEPTSALDLRHALELLDLVRDETRRRGLTTIVTIHDLNAALRYADHAVVLRQGRIFATGAPASVIDAGMIAAVYGVEARLTAAADGLTTVAALRALPRGADALRGAP</sequence>
<evidence type="ECO:0000313" key="6">
    <source>
        <dbReference type="Proteomes" id="UP000048984"/>
    </source>
</evidence>
<dbReference type="EMBL" id="LJYW01000001">
    <property type="protein sequence ID" value="KPL54424.1"/>
    <property type="molecule type" value="Genomic_DNA"/>
</dbReference>
<accession>A0A0P6WI17</accession>
<dbReference type="PROSITE" id="PS50893">
    <property type="entry name" value="ABC_TRANSPORTER_2"/>
    <property type="match status" value="1"/>
</dbReference>
<dbReference type="GO" id="GO:0016887">
    <property type="term" value="F:ATP hydrolysis activity"/>
    <property type="evidence" value="ECO:0007669"/>
    <property type="project" value="InterPro"/>
</dbReference>
<dbReference type="CDD" id="cd03214">
    <property type="entry name" value="ABC_Iron-Siderophores_B12_Hemin"/>
    <property type="match status" value="1"/>
</dbReference>
<keyword evidence="6" id="KW-1185">Reference proteome</keyword>
<reference evidence="5 6" key="2">
    <citation type="submission" date="2015-10" db="EMBL/GenBank/DDBJ databases">
        <title>Draft Genome Sequence of Prosthecomicrobium hirschii ATCC 27832.</title>
        <authorList>
            <person name="Daniel J."/>
            <person name="Givan S.A."/>
            <person name="Brun Y.V."/>
            <person name="Brown P.J."/>
        </authorList>
    </citation>
    <scope>NUCLEOTIDE SEQUENCE [LARGE SCALE GENOMIC DNA]</scope>
    <source>
        <strain evidence="5 6">16</strain>
    </source>
</reference>
<keyword evidence="2" id="KW-0547">Nucleotide-binding</keyword>
<reference evidence="5 6" key="1">
    <citation type="submission" date="2015-09" db="EMBL/GenBank/DDBJ databases">
        <authorList>
            <person name="Jackson K.R."/>
            <person name="Lunt B.L."/>
            <person name="Fisher J.N.B."/>
            <person name="Gardner A.V."/>
            <person name="Bailey M.E."/>
            <person name="Deus L.M."/>
            <person name="Earl A.S."/>
            <person name="Gibby P.D."/>
            <person name="Hartmann K.A."/>
            <person name="Liu J.E."/>
            <person name="Manci A.M."/>
            <person name="Nielsen D.A."/>
            <person name="Solomon M.B."/>
            <person name="Breakwell D.P."/>
            <person name="Burnett S.H."/>
            <person name="Grose J.H."/>
        </authorList>
    </citation>
    <scope>NUCLEOTIDE SEQUENCE [LARGE SCALE GENOMIC DNA]</scope>
    <source>
        <strain evidence="5 6">16</strain>
    </source>
</reference>
<dbReference type="Pfam" id="PF00005">
    <property type="entry name" value="ABC_tran"/>
    <property type="match status" value="1"/>
</dbReference>
<evidence type="ECO:0000256" key="2">
    <source>
        <dbReference type="ARBA" id="ARBA00022741"/>
    </source>
</evidence>
<gene>
    <name evidence="5" type="ORF">ABB55_21210</name>
</gene>